<dbReference type="AlphaFoldDB" id="A0A151IDS2"/>
<proteinExistence type="predicted"/>
<evidence type="ECO:0000256" key="1">
    <source>
        <dbReference type="ARBA" id="ARBA00022574"/>
    </source>
</evidence>
<dbReference type="EMBL" id="KQ977906">
    <property type="protein sequence ID" value="KYM98846.1"/>
    <property type="molecule type" value="Genomic_DNA"/>
</dbReference>
<keyword evidence="1" id="KW-0853">WD repeat</keyword>
<feature type="compositionally biased region" description="Basic and acidic residues" evidence="3">
    <location>
        <begin position="1"/>
        <end position="19"/>
    </location>
</feature>
<feature type="region of interest" description="Disordered" evidence="3">
    <location>
        <begin position="1"/>
        <end position="20"/>
    </location>
</feature>
<name>A0A151IDS2_9HYME</name>
<dbReference type="Proteomes" id="UP000078542">
    <property type="component" value="Unassembled WGS sequence"/>
</dbReference>
<dbReference type="SUPFAM" id="SSF50978">
    <property type="entry name" value="WD40 repeat-like"/>
    <property type="match status" value="1"/>
</dbReference>
<evidence type="ECO:0000313" key="4">
    <source>
        <dbReference type="EMBL" id="KYM98846.1"/>
    </source>
</evidence>
<keyword evidence="5" id="KW-1185">Reference proteome</keyword>
<dbReference type="GO" id="GO:0080008">
    <property type="term" value="C:Cul4-RING E3 ubiquitin ligase complex"/>
    <property type="evidence" value="ECO:0007669"/>
    <property type="project" value="TreeGrafter"/>
</dbReference>
<dbReference type="InterPro" id="IPR045151">
    <property type="entry name" value="DCAF8"/>
</dbReference>
<evidence type="ECO:0000313" key="5">
    <source>
        <dbReference type="Proteomes" id="UP000078542"/>
    </source>
</evidence>
<evidence type="ECO:0000256" key="2">
    <source>
        <dbReference type="ARBA" id="ARBA00022737"/>
    </source>
</evidence>
<accession>A0A151IDS2</accession>
<organism evidence="4 5">
    <name type="scientific">Cyphomyrmex costatus</name>
    <dbReference type="NCBI Taxonomy" id="456900"/>
    <lineage>
        <taxon>Eukaryota</taxon>
        <taxon>Metazoa</taxon>
        <taxon>Ecdysozoa</taxon>
        <taxon>Arthropoda</taxon>
        <taxon>Hexapoda</taxon>
        <taxon>Insecta</taxon>
        <taxon>Pterygota</taxon>
        <taxon>Neoptera</taxon>
        <taxon>Endopterygota</taxon>
        <taxon>Hymenoptera</taxon>
        <taxon>Apocrita</taxon>
        <taxon>Aculeata</taxon>
        <taxon>Formicoidea</taxon>
        <taxon>Formicidae</taxon>
        <taxon>Myrmicinae</taxon>
        <taxon>Cyphomyrmex</taxon>
    </lineage>
</organism>
<dbReference type="STRING" id="456900.A0A151IDS2"/>
<reference evidence="4 5" key="1">
    <citation type="submission" date="2016-03" db="EMBL/GenBank/DDBJ databases">
        <title>Cyphomyrmex costatus WGS genome.</title>
        <authorList>
            <person name="Nygaard S."/>
            <person name="Hu H."/>
            <person name="Boomsma J."/>
            <person name="Zhang G."/>
        </authorList>
    </citation>
    <scope>NUCLEOTIDE SEQUENCE [LARGE SCALE GENOMIC DNA]</scope>
    <source>
        <strain evidence="4">MS0001</strain>
        <tissue evidence="4">Whole body</tissue>
    </source>
</reference>
<gene>
    <name evidence="4" type="ORF">ALC62_10402</name>
</gene>
<sequence length="426" mass="49242">EKEKEKEENMLSDNSETKKPPPNWFIVQEVINRQIGSNSLFQRRFYSSLHAVNRLEFKYKLCDLEDSVRALSFNQKGNLLVRASPQTVSIWDWAARKQRCCISSGHNYLEKAIWLLLDKENFMVTSGWDGCIRLLDLEYNSSKQLMHCDSSSLDPERINPYLNIWSLAVHPEIPYVVFSAGNDSILSIDIREDTPKLLHIKDLRNSTLRSIHCNPSNSNEFCVGGHFPCIRVYDQRNISNPLYQLWTTKYNRKDRDAFAKNTMYNHDGTEILTLCNLSQILLFEKSMWSCEGNSNHTLFERSQFSSVPVDIKLSQLCVVIAAIHEINFFGPKSEFIISASVYGDIFIFDKKKKTAAQWLIEDYKFVDTHHCLGHPHIPILATASESNILIWMPSSNKDPTESTFKTVCIDKNYQSFFAFLFFCLII</sequence>
<evidence type="ECO:0000256" key="3">
    <source>
        <dbReference type="SAM" id="MobiDB-lite"/>
    </source>
</evidence>
<dbReference type="GO" id="GO:0005737">
    <property type="term" value="C:cytoplasm"/>
    <property type="evidence" value="ECO:0007669"/>
    <property type="project" value="TreeGrafter"/>
</dbReference>
<protein>
    <submittedName>
        <fullName evidence="4">DDB1-and CUL4-associated factor 8</fullName>
    </submittedName>
</protein>
<feature type="non-terminal residue" evidence="4">
    <location>
        <position position="1"/>
    </location>
</feature>
<dbReference type="InterPro" id="IPR036322">
    <property type="entry name" value="WD40_repeat_dom_sf"/>
</dbReference>
<keyword evidence="2" id="KW-0677">Repeat</keyword>
<dbReference type="PANTHER" id="PTHR15574:SF21">
    <property type="entry name" value="DDB1- AND CUL4-ASSOCIATED FACTOR 8"/>
    <property type="match status" value="1"/>
</dbReference>
<dbReference type="InterPro" id="IPR015943">
    <property type="entry name" value="WD40/YVTN_repeat-like_dom_sf"/>
</dbReference>
<dbReference type="PANTHER" id="PTHR15574">
    <property type="entry name" value="WD REPEAT DOMAIN-CONTAINING FAMILY"/>
    <property type="match status" value="1"/>
</dbReference>
<dbReference type="Gene3D" id="2.130.10.10">
    <property type="entry name" value="YVTN repeat-like/Quinoprotein amine dehydrogenase"/>
    <property type="match status" value="1"/>
</dbReference>